<comment type="caution">
    <text evidence="2">The sequence shown here is derived from an EMBL/GenBank/DDBJ whole genome shotgun (WGS) entry which is preliminary data.</text>
</comment>
<evidence type="ECO:0000313" key="3">
    <source>
        <dbReference type="Proteomes" id="UP000282926"/>
    </source>
</evidence>
<evidence type="ECO:0000313" key="2">
    <source>
        <dbReference type="EMBL" id="RVU42461.1"/>
    </source>
</evidence>
<evidence type="ECO:0000256" key="1">
    <source>
        <dbReference type="SAM" id="MobiDB-lite"/>
    </source>
</evidence>
<accession>A0ABY0CQI5</accession>
<organism evidence="2 3">
    <name type="scientific">Lujinxingia sediminis</name>
    <dbReference type="NCBI Taxonomy" id="2480984"/>
    <lineage>
        <taxon>Bacteria</taxon>
        <taxon>Deltaproteobacteria</taxon>
        <taxon>Bradymonadales</taxon>
        <taxon>Lujinxingiaceae</taxon>
        <taxon>Lujinxingia</taxon>
    </lineage>
</organism>
<dbReference type="Proteomes" id="UP000282926">
    <property type="component" value="Unassembled WGS sequence"/>
</dbReference>
<dbReference type="EMBL" id="SADD01000012">
    <property type="protein sequence ID" value="RVU42461.1"/>
    <property type="molecule type" value="Genomic_DNA"/>
</dbReference>
<gene>
    <name evidence="2" type="ORF">EA187_16420</name>
</gene>
<feature type="region of interest" description="Disordered" evidence="1">
    <location>
        <begin position="188"/>
        <end position="230"/>
    </location>
</feature>
<sequence length="484" mass="53103">MRQPFLLLLPLTITTFSASCDRTSEPPQDVPASELAPATFVEALPETITLRALKEVPTQPPRYDMETLTRCPLRYEFAAETSIMAPEEFSPTGRALDLKSSQQGSFSAQVEGEHWALRAGTIDRFEVVEDERVRHPGLAADALAPILLNADGSGLMEHDGPTALWSAMGEFPGLTIFFPALPTEAAPGSKVTWNPRLHQRGSSSEVEARRGKATPPPGYTHPKPQGTTHQTEVTLERWLDLGESRAALLSAEWSTGPYKEYMSSSQGAMPEPVHVTINNTDTYAATYVVSEAGRVLFAHVQSTREQQITSTGGMPEQHFFITLNAQMNLVQGCDDPVLTSTSESSDLEADEATRAVNRFITAIKRNDLEALHNLLSPALREEPGSRVILETLRAHLQKHGPNALGHPELPLDLTGIEKGHRMELAGASTHLADQDENVLVTAYYTEPIDGQTRITGLGADTSSRTMLWEVLEITEKRFFYKGNP</sequence>
<proteinExistence type="predicted"/>
<protein>
    <submittedName>
        <fullName evidence="2">Uncharacterized protein</fullName>
    </submittedName>
</protein>
<name>A0ABY0CQI5_9DELT</name>
<keyword evidence="3" id="KW-1185">Reference proteome</keyword>
<dbReference type="PROSITE" id="PS51257">
    <property type="entry name" value="PROKAR_LIPOPROTEIN"/>
    <property type="match status" value="1"/>
</dbReference>
<reference evidence="2 3" key="1">
    <citation type="submission" date="2019-01" db="EMBL/GenBank/DDBJ databases">
        <title>Lujinxingia litoralis gen. nov., sp. nov. and Lujinxingia sediminis gen. nov., sp. nov., new members in the order Bradymonadales, isolated from coastal sediment.</title>
        <authorList>
            <person name="Li C.-M."/>
        </authorList>
    </citation>
    <scope>NUCLEOTIDE SEQUENCE [LARGE SCALE GENOMIC DNA]</scope>
    <source>
        <strain evidence="2 3">SEH01</strain>
    </source>
</reference>
<dbReference type="RefSeq" id="WP_127780969.1">
    <property type="nucleotide sequence ID" value="NZ_SADD01000012.1"/>
</dbReference>